<dbReference type="SMART" id="SM01130">
    <property type="entry name" value="DHDPS"/>
    <property type="match status" value="1"/>
</dbReference>
<dbReference type="InterPro" id="IPR013785">
    <property type="entry name" value="Aldolase_TIM"/>
</dbReference>
<dbReference type="EC" id="4.3.3.7" evidence="4"/>
<dbReference type="Pfam" id="PF00701">
    <property type="entry name" value="DHDPS"/>
    <property type="match status" value="1"/>
</dbReference>
<keyword evidence="7" id="KW-0220">Diaminopimelate biosynthesis</keyword>
<feature type="active site" description="Proton donor/acceptor" evidence="13">
    <location>
        <position position="133"/>
    </location>
</feature>
<comment type="function">
    <text evidence="1">Catalyzes the condensation of (S)-aspartate-beta-semialdehyde [(S)-ASA] and pyruvate to 4-hydroxy-tetrahydrodipicolinate (HTPA).</text>
</comment>
<evidence type="ECO:0000256" key="5">
    <source>
        <dbReference type="ARBA" id="ARBA00022490"/>
    </source>
</evidence>
<keyword evidence="16" id="KW-1185">Reference proteome</keyword>
<dbReference type="Proteomes" id="UP000284824">
    <property type="component" value="Unassembled WGS sequence"/>
</dbReference>
<evidence type="ECO:0000256" key="2">
    <source>
        <dbReference type="ARBA" id="ARBA00005120"/>
    </source>
</evidence>
<dbReference type="PIRSF" id="PIRSF001365">
    <property type="entry name" value="DHDPS"/>
    <property type="match status" value="1"/>
</dbReference>
<feature type="binding site" evidence="14">
    <location>
        <position position="204"/>
    </location>
    <ligand>
        <name>pyruvate</name>
        <dbReference type="ChEBI" id="CHEBI:15361"/>
    </ligand>
</feature>
<feature type="binding site" evidence="14">
    <location>
        <position position="45"/>
    </location>
    <ligand>
        <name>pyruvate</name>
        <dbReference type="ChEBI" id="CHEBI:15361"/>
    </ligand>
</feature>
<protein>
    <recommendedName>
        <fullName evidence="4">4-hydroxy-tetrahydrodipicolinate synthase</fullName>
        <ecNumber evidence="4">4.3.3.7</ecNumber>
    </recommendedName>
</protein>
<dbReference type="PANTHER" id="PTHR12128:SF66">
    <property type="entry name" value="4-HYDROXY-2-OXOGLUTARATE ALDOLASE, MITOCHONDRIAL"/>
    <property type="match status" value="1"/>
</dbReference>
<evidence type="ECO:0000256" key="8">
    <source>
        <dbReference type="ARBA" id="ARBA00023154"/>
    </source>
</evidence>
<dbReference type="GO" id="GO:0008840">
    <property type="term" value="F:4-hydroxy-tetrahydrodipicolinate synthase activity"/>
    <property type="evidence" value="ECO:0007669"/>
    <property type="project" value="UniProtKB-EC"/>
</dbReference>
<keyword evidence="5" id="KW-0963">Cytoplasm</keyword>
<dbReference type="EMBL" id="SAUN01000001">
    <property type="protein sequence ID" value="RVX45896.1"/>
    <property type="molecule type" value="Genomic_DNA"/>
</dbReference>
<accession>A0A438MK22</accession>
<dbReference type="AlphaFoldDB" id="A0A438MK22"/>
<sequence length="292" mass="30415">MLRGIHVPLVTPFTSDGDVAVDTIEKLAHQMLDEGAAGLVALGTTGEVAALEPEERARVIEVCVRVCGQRQALLTVGVTGNDLRSTARALRSLPEGVGAALVTVPYFLRPGERGVVAYFEALAEETPVPLVIYHIPYRTGQAVGAATLRRLGAHPMVAGVKYAAGGIDQDAIDLLADLPDGFEVVGGDDAFVSPLLALGASGGILASAHLRTREFVELADAWQAGDTPRARALGHRLARLSAALFAEPNPTVIKGVLHAQGLIPTPDVRLPLVPAGAEAVSQARLVAVHPGQ</sequence>
<evidence type="ECO:0000256" key="6">
    <source>
        <dbReference type="ARBA" id="ARBA00022605"/>
    </source>
</evidence>
<evidence type="ECO:0000256" key="4">
    <source>
        <dbReference type="ARBA" id="ARBA00012086"/>
    </source>
</evidence>
<evidence type="ECO:0000256" key="13">
    <source>
        <dbReference type="PIRSR" id="PIRSR001365-1"/>
    </source>
</evidence>
<dbReference type="RefSeq" id="WP_127937660.1">
    <property type="nucleotide sequence ID" value="NZ_SAUN01000001.1"/>
</dbReference>
<proteinExistence type="inferred from homology"/>
<name>A0A438MK22_9ACTN</name>
<reference evidence="15 16" key="1">
    <citation type="submission" date="2019-01" db="EMBL/GenBank/DDBJ databases">
        <title>Sequencing the genomes of 1000 actinobacteria strains.</title>
        <authorList>
            <person name="Klenk H.-P."/>
        </authorList>
    </citation>
    <scope>NUCLEOTIDE SEQUENCE [LARGE SCALE GENOMIC DNA]</scope>
    <source>
        <strain evidence="15 16">DSM 43925</strain>
    </source>
</reference>
<evidence type="ECO:0000313" key="15">
    <source>
        <dbReference type="EMBL" id="RVX45896.1"/>
    </source>
</evidence>
<feature type="active site" description="Schiff-base intermediate with substrate" evidence="13">
    <location>
        <position position="161"/>
    </location>
</feature>
<dbReference type="PROSITE" id="PS00666">
    <property type="entry name" value="DHDPS_2"/>
    <property type="match status" value="1"/>
</dbReference>
<evidence type="ECO:0000313" key="16">
    <source>
        <dbReference type="Proteomes" id="UP000284824"/>
    </source>
</evidence>
<evidence type="ECO:0000256" key="3">
    <source>
        <dbReference type="ARBA" id="ARBA00007592"/>
    </source>
</evidence>
<dbReference type="InterPro" id="IPR005263">
    <property type="entry name" value="DapA"/>
</dbReference>
<keyword evidence="8" id="KW-0457">Lysine biosynthesis</keyword>
<dbReference type="PANTHER" id="PTHR12128">
    <property type="entry name" value="DIHYDRODIPICOLINATE SYNTHASE"/>
    <property type="match status" value="1"/>
</dbReference>
<evidence type="ECO:0000256" key="1">
    <source>
        <dbReference type="ARBA" id="ARBA00003294"/>
    </source>
</evidence>
<evidence type="ECO:0000256" key="12">
    <source>
        <dbReference type="PIRNR" id="PIRNR001365"/>
    </source>
</evidence>
<dbReference type="GO" id="GO:0009089">
    <property type="term" value="P:lysine biosynthetic process via diaminopimelate"/>
    <property type="evidence" value="ECO:0007669"/>
    <property type="project" value="UniProtKB-UniPathway"/>
</dbReference>
<dbReference type="Gene3D" id="3.20.20.70">
    <property type="entry name" value="Aldolase class I"/>
    <property type="match status" value="1"/>
</dbReference>
<evidence type="ECO:0000256" key="9">
    <source>
        <dbReference type="ARBA" id="ARBA00023239"/>
    </source>
</evidence>
<evidence type="ECO:0000256" key="11">
    <source>
        <dbReference type="ARBA" id="ARBA00047836"/>
    </source>
</evidence>
<dbReference type="CDD" id="cd00950">
    <property type="entry name" value="DHDPS"/>
    <property type="match status" value="1"/>
</dbReference>
<dbReference type="InterPro" id="IPR002220">
    <property type="entry name" value="DapA-like"/>
</dbReference>
<evidence type="ECO:0000256" key="10">
    <source>
        <dbReference type="ARBA" id="ARBA00023270"/>
    </source>
</evidence>
<dbReference type="PRINTS" id="PR00146">
    <property type="entry name" value="DHPICSNTHASE"/>
</dbReference>
<evidence type="ECO:0000256" key="14">
    <source>
        <dbReference type="PIRSR" id="PIRSR001365-2"/>
    </source>
</evidence>
<gene>
    <name evidence="15" type="ORF">EDD27_8722</name>
</gene>
<comment type="pathway">
    <text evidence="2">Amino-acid biosynthesis; L-lysine biosynthesis via DAP pathway; (S)-tetrahydrodipicolinate from L-aspartate: step 3/4.</text>
</comment>
<comment type="catalytic activity">
    <reaction evidence="11">
        <text>L-aspartate 4-semialdehyde + pyruvate = (2S,4S)-4-hydroxy-2,3,4,5-tetrahydrodipicolinate + H2O + H(+)</text>
        <dbReference type="Rhea" id="RHEA:34171"/>
        <dbReference type="ChEBI" id="CHEBI:15361"/>
        <dbReference type="ChEBI" id="CHEBI:15377"/>
        <dbReference type="ChEBI" id="CHEBI:15378"/>
        <dbReference type="ChEBI" id="CHEBI:67139"/>
        <dbReference type="ChEBI" id="CHEBI:537519"/>
        <dbReference type="EC" id="4.3.3.7"/>
    </reaction>
</comment>
<comment type="caution">
    <text evidence="15">The sequence shown here is derived from an EMBL/GenBank/DDBJ whole genome shotgun (WGS) entry which is preliminary data.</text>
</comment>
<organism evidence="15 16">
    <name type="scientific">Nonomuraea polychroma</name>
    <dbReference type="NCBI Taxonomy" id="46176"/>
    <lineage>
        <taxon>Bacteria</taxon>
        <taxon>Bacillati</taxon>
        <taxon>Actinomycetota</taxon>
        <taxon>Actinomycetes</taxon>
        <taxon>Streptosporangiales</taxon>
        <taxon>Streptosporangiaceae</taxon>
        <taxon>Nonomuraea</taxon>
    </lineage>
</organism>
<evidence type="ECO:0000256" key="7">
    <source>
        <dbReference type="ARBA" id="ARBA00022915"/>
    </source>
</evidence>
<dbReference type="UniPathway" id="UPA00034">
    <property type="reaction ID" value="UER00017"/>
</dbReference>
<keyword evidence="10" id="KW-0704">Schiff base</keyword>
<keyword evidence="9 12" id="KW-0456">Lyase</keyword>
<dbReference type="OrthoDB" id="9782828at2"/>
<dbReference type="InterPro" id="IPR020625">
    <property type="entry name" value="Schiff_base-form_aldolases_AS"/>
</dbReference>
<dbReference type="SUPFAM" id="SSF51569">
    <property type="entry name" value="Aldolase"/>
    <property type="match status" value="1"/>
</dbReference>
<keyword evidence="6" id="KW-0028">Amino-acid biosynthesis</keyword>
<dbReference type="GO" id="GO:0019877">
    <property type="term" value="P:diaminopimelate biosynthetic process"/>
    <property type="evidence" value="ECO:0007669"/>
    <property type="project" value="UniProtKB-KW"/>
</dbReference>
<comment type="similarity">
    <text evidence="3 12">Belongs to the DapA family.</text>
</comment>